<reference evidence="1" key="1">
    <citation type="submission" date="2018-05" db="EMBL/GenBank/DDBJ databases">
        <authorList>
            <person name="Lanie J.A."/>
            <person name="Ng W.-L."/>
            <person name="Kazmierczak K.M."/>
            <person name="Andrzejewski T.M."/>
            <person name="Davidsen T.M."/>
            <person name="Wayne K.J."/>
            <person name="Tettelin H."/>
            <person name="Glass J.I."/>
            <person name="Rusch D."/>
            <person name="Podicherti R."/>
            <person name="Tsui H.-C.T."/>
            <person name="Winkler M.E."/>
        </authorList>
    </citation>
    <scope>NUCLEOTIDE SEQUENCE</scope>
</reference>
<organism evidence="1">
    <name type="scientific">marine metagenome</name>
    <dbReference type="NCBI Taxonomy" id="408172"/>
    <lineage>
        <taxon>unclassified sequences</taxon>
        <taxon>metagenomes</taxon>
        <taxon>ecological metagenomes</taxon>
    </lineage>
</organism>
<name>A0A382U7D7_9ZZZZ</name>
<feature type="non-terminal residue" evidence="1">
    <location>
        <position position="112"/>
    </location>
</feature>
<dbReference type="EMBL" id="UINC01142082">
    <property type="protein sequence ID" value="SVD30204.1"/>
    <property type="molecule type" value="Genomic_DNA"/>
</dbReference>
<dbReference type="AlphaFoldDB" id="A0A382U7D7"/>
<protein>
    <submittedName>
        <fullName evidence="1">Uncharacterized protein</fullName>
    </submittedName>
</protein>
<evidence type="ECO:0000313" key="1">
    <source>
        <dbReference type="EMBL" id="SVD30204.1"/>
    </source>
</evidence>
<gene>
    <name evidence="1" type="ORF">METZ01_LOCUS383058</name>
</gene>
<sequence>MTVLVELLAYLYLGRLLATCKQRIQGFSVRIAHPNIFILITASLILLAPAVQSFAHTQTEPISLDNPDMAWLEIVEDLATYEWNVDVLNNTNQPIRLRIIFDLLDDDDSPIN</sequence>
<proteinExistence type="predicted"/>
<accession>A0A382U7D7</accession>